<evidence type="ECO:0000313" key="1">
    <source>
        <dbReference type="EMBL" id="RMC00386.1"/>
    </source>
</evidence>
<dbReference type="AlphaFoldDB" id="A0A3M0JHA5"/>
<accession>A0A3M0JHA5</accession>
<organism evidence="1 2">
    <name type="scientific">Hirundo rustica rustica</name>
    <dbReference type="NCBI Taxonomy" id="333673"/>
    <lineage>
        <taxon>Eukaryota</taxon>
        <taxon>Metazoa</taxon>
        <taxon>Chordata</taxon>
        <taxon>Craniata</taxon>
        <taxon>Vertebrata</taxon>
        <taxon>Euteleostomi</taxon>
        <taxon>Archelosauria</taxon>
        <taxon>Archosauria</taxon>
        <taxon>Dinosauria</taxon>
        <taxon>Saurischia</taxon>
        <taxon>Theropoda</taxon>
        <taxon>Coelurosauria</taxon>
        <taxon>Aves</taxon>
        <taxon>Neognathae</taxon>
        <taxon>Neoaves</taxon>
        <taxon>Telluraves</taxon>
        <taxon>Australaves</taxon>
        <taxon>Passeriformes</taxon>
        <taxon>Sylvioidea</taxon>
        <taxon>Hirundinidae</taxon>
        <taxon>Hirundo</taxon>
    </lineage>
</organism>
<reference evidence="1 2" key="1">
    <citation type="submission" date="2018-07" db="EMBL/GenBank/DDBJ databases">
        <title>A high quality draft genome assembly of the barn swallow (H. rustica rustica).</title>
        <authorList>
            <person name="Formenti G."/>
            <person name="Chiara M."/>
            <person name="Poveda L."/>
            <person name="Francoijs K.-J."/>
            <person name="Bonisoli-Alquati A."/>
            <person name="Canova L."/>
            <person name="Gianfranceschi L."/>
            <person name="Horner D.S."/>
            <person name="Saino N."/>
        </authorList>
    </citation>
    <scope>NUCLEOTIDE SEQUENCE [LARGE SCALE GENOMIC DNA]</scope>
    <source>
        <strain evidence="1">Chelidonia</strain>
        <tissue evidence="1">Blood</tissue>
    </source>
</reference>
<keyword evidence="2" id="KW-1185">Reference proteome</keyword>
<proteinExistence type="predicted"/>
<dbReference type="EMBL" id="QRBI01000144">
    <property type="protein sequence ID" value="RMC00386.1"/>
    <property type="molecule type" value="Genomic_DNA"/>
</dbReference>
<name>A0A3M0JHA5_HIRRU</name>
<gene>
    <name evidence="1" type="ORF">DUI87_22994</name>
</gene>
<protein>
    <submittedName>
        <fullName evidence="1">Uncharacterized protein</fullName>
    </submittedName>
</protein>
<comment type="caution">
    <text evidence="1">The sequence shown here is derived from an EMBL/GenBank/DDBJ whole genome shotgun (WGS) entry which is preliminary data.</text>
</comment>
<sequence length="110" mass="12873">MVVPGVLLLHKAKRLTPSYEQSKGFKKLRKTRVTEPKLDQVPCRALWPRGERSSCWSMFADRTCGPVRNPLLEEFLKDCIMWKGPMLEQFVKNCSLQEELLQEKFVKESF</sequence>
<dbReference type="Proteomes" id="UP000269221">
    <property type="component" value="Unassembled WGS sequence"/>
</dbReference>
<evidence type="ECO:0000313" key="2">
    <source>
        <dbReference type="Proteomes" id="UP000269221"/>
    </source>
</evidence>